<keyword evidence="7 10" id="KW-0283">Flagellar rotation</keyword>
<evidence type="ECO:0000256" key="4">
    <source>
        <dbReference type="ARBA" id="ARBA00022475"/>
    </source>
</evidence>
<evidence type="ECO:0000256" key="6">
    <source>
        <dbReference type="ARBA" id="ARBA00022692"/>
    </source>
</evidence>
<keyword evidence="8 10" id="KW-1133">Transmembrane helix</keyword>
<keyword evidence="9 10" id="KW-0472">Membrane</keyword>
<organism evidence="11 12">
    <name type="scientific">Pseudodesulfovibrio hydrargyri</name>
    <dbReference type="NCBI Taxonomy" id="2125990"/>
    <lineage>
        <taxon>Bacteria</taxon>
        <taxon>Pseudomonadati</taxon>
        <taxon>Thermodesulfobacteriota</taxon>
        <taxon>Desulfovibrionia</taxon>
        <taxon>Desulfovibrionales</taxon>
        <taxon>Desulfovibrionaceae</taxon>
    </lineage>
</organism>
<sequence>MAQEELTQEEGKKKKGGLLKWIIIVVLLAALGVGGWFGYKMFFAAPEEDTAAQQDAAGDPGKPAEQLEGQIVALPTFLVNLADPLGRRYLKLGVEVEVRDADAQAALTKYEAKIKDTLLLLLSSKTYEGLSTMQAKVELKQEIADRLNQIIGNGGILRVYITEMVIQ</sequence>
<dbReference type="GO" id="GO:0005886">
    <property type="term" value="C:plasma membrane"/>
    <property type="evidence" value="ECO:0007669"/>
    <property type="project" value="UniProtKB-SubCell"/>
</dbReference>
<keyword evidence="11" id="KW-0966">Cell projection</keyword>
<evidence type="ECO:0000256" key="8">
    <source>
        <dbReference type="ARBA" id="ARBA00022989"/>
    </source>
</evidence>
<dbReference type="InterPro" id="IPR005503">
    <property type="entry name" value="FliL"/>
</dbReference>
<dbReference type="GO" id="GO:0009425">
    <property type="term" value="C:bacterial-type flagellum basal body"/>
    <property type="evidence" value="ECO:0007669"/>
    <property type="project" value="InterPro"/>
</dbReference>
<comment type="caution">
    <text evidence="11">The sequence shown here is derived from an EMBL/GenBank/DDBJ whole genome shotgun (WGS) entry which is preliminary data.</text>
</comment>
<keyword evidence="5 10" id="KW-0145">Chemotaxis</keyword>
<protein>
    <recommendedName>
        <fullName evidence="10">Flagellar protein FliL</fullName>
    </recommendedName>
</protein>
<keyword evidence="11" id="KW-0969">Cilium</keyword>
<reference evidence="11 12" key="1">
    <citation type="submission" date="2015-09" db="EMBL/GenBank/DDBJ databases">
        <title>Genome of Desulfovibrio dechloracetivorans BerOc1, a mercury methylating strain isolated from highly hydrocarbons and metals contaminated coastal sediments.</title>
        <authorList>
            <person name="Goni Urriza M."/>
            <person name="Gassie C."/>
            <person name="Bouchez O."/>
            <person name="Klopp C."/>
            <person name="Ranchou-Peyruse A."/>
            <person name="Remy G."/>
        </authorList>
    </citation>
    <scope>NUCLEOTIDE SEQUENCE [LARGE SCALE GENOMIC DNA]</scope>
    <source>
        <strain evidence="11 12">BerOc1</strain>
    </source>
</reference>
<keyword evidence="11" id="KW-0282">Flagellum</keyword>
<dbReference type="Proteomes" id="UP000181901">
    <property type="component" value="Unassembled WGS sequence"/>
</dbReference>
<evidence type="ECO:0000256" key="7">
    <source>
        <dbReference type="ARBA" id="ARBA00022779"/>
    </source>
</evidence>
<evidence type="ECO:0000313" key="11">
    <source>
        <dbReference type="EMBL" id="OIQ50403.1"/>
    </source>
</evidence>
<gene>
    <name evidence="11" type="ORF">BerOc1_02334</name>
</gene>
<evidence type="ECO:0000256" key="1">
    <source>
        <dbReference type="ARBA" id="ARBA00002254"/>
    </source>
</evidence>
<comment type="subcellular location">
    <subcellularLocation>
        <location evidence="2">Cell membrane</location>
        <topology evidence="2">Single-pass membrane protein</topology>
    </subcellularLocation>
</comment>
<feature type="transmembrane region" description="Helical" evidence="10">
    <location>
        <begin position="21"/>
        <end position="39"/>
    </location>
</feature>
<dbReference type="GO" id="GO:0071978">
    <property type="term" value="P:bacterial-type flagellum-dependent swarming motility"/>
    <property type="evidence" value="ECO:0007669"/>
    <property type="project" value="TreeGrafter"/>
</dbReference>
<evidence type="ECO:0000256" key="9">
    <source>
        <dbReference type="ARBA" id="ARBA00023136"/>
    </source>
</evidence>
<keyword evidence="6 10" id="KW-0812">Transmembrane</keyword>
<evidence type="ECO:0000256" key="5">
    <source>
        <dbReference type="ARBA" id="ARBA00022500"/>
    </source>
</evidence>
<proteinExistence type="inferred from homology"/>
<evidence type="ECO:0000256" key="3">
    <source>
        <dbReference type="ARBA" id="ARBA00008281"/>
    </source>
</evidence>
<dbReference type="GO" id="GO:0006935">
    <property type="term" value="P:chemotaxis"/>
    <property type="evidence" value="ECO:0007669"/>
    <property type="project" value="UniProtKB-KW"/>
</dbReference>
<evidence type="ECO:0000256" key="2">
    <source>
        <dbReference type="ARBA" id="ARBA00004162"/>
    </source>
</evidence>
<dbReference type="Pfam" id="PF03748">
    <property type="entry name" value="FliL"/>
    <property type="match status" value="1"/>
</dbReference>
<accession>A0A1J5N458</accession>
<evidence type="ECO:0000313" key="12">
    <source>
        <dbReference type="Proteomes" id="UP000181901"/>
    </source>
</evidence>
<name>A0A1J5N458_9BACT</name>
<dbReference type="AlphaFoldDB" id="A0A1J5N458"/>
<dbReference type="PANTHER" id="PTHR35091:SF2">
    <property type="entry name" value="FLAGELLAR PROTEIN FLIL"/>
    <property type="match status" value="1"/>
</dbReference>
<dbReference type="OrthoDB" id="9799777at2"/>
<keyword evidence="12" id="KW-1185">Reference proteome</keyword>
<comment type="function">
    <text evidence="1 10">Controls the rotational direction of flagella during chemotaxis.</text>
</comment>
<dbReference type="RefSeq" id="WP_071545845.1">
    <property type="nucleotide sequence ID" value="NZ_LKAQ01000004.1"/>
</dbReference>
<dbReference type="PANTHER" id="PTHR35091">
    <property type="entry name" value="FLAGELLAR PROTEIN FLIL"/>
    <property type="match status" value="1"/>
</dbReference>
<keyword evidence="4 10" id="KW-1003">Cell membrane</keyword>
<comment type="similarity">
    <text evidence="3 10">Belongs to the FliL family.</text>
</comment>
<evidence type="ECO:0000256" key="10">
    <source>
        <dbReference type="RuleBase" id="RU364125"/>
    </source>
</evidence>
<dbReference type="EMBL" id="LKAQ01000004">
    <property type="protein sequence ID" value="OIQ50403.1"/>
    <property type="molecule type" value="Genomic_DNA"/>
</dbReference>